<evidence type="ECO:0000313" key="14">
    <source>
        <dbReference type="Proteomes" id="UP000320475"/>
    </source>
</evidence>
<accession>A0A507D402</accession>
<proteinExistence type="predicted"/>
<comment type="caution">
    <text evidence="12">The sequence shown here is derived from an EMBL/GenBank/DDBJ whole genome shotgun (WGS) entry which is preliminary data.</text>
</comment>
<evidence type="ECO:0000313" key="12">
    <source>
        <dbReference type="EMBL" id="TPX46015.1"/>
    </source>
</evidence>
<dbReference type="Proteomes" id="UP000320475">
    <property type="component" value="Unassembled WGS sequence"/>
</dbReference>
<feature type="compositionally biased region" description="Low complexity" evidence="10">
    <location>
        <begin position="285"/>
        <end position="300"/>
    </location>
</feature>
<reference evidence="13 14" key="1">
    <citation type="journal article" date="2019" name="Sci. Rep.">
        <title>Comparative genomics of chytrid fungi reveal insights into the obligate biotrophic and pathogenic lifestyle of Synchytrium endobioticum.</title>
        <authorList>
            <person name="van de Vossenberg B.T.L.H."/>
            <person name="Warris S."/>
            <person name="Nguyen H.D.T."/>
            <person name="van Gent-Pelzer M.P.E."/>
            <person name="Joly D.L."/>
            <person name="van de Geest H.C."/>
            <person name="Bonants P.J.M."/>
            <person name="Smith D.S."/>
            <person name="Levesque C.A."/>
            <person name="van der Lee T.A.J."/>
        </authorList>
    </citation>
    <scope>NUCLEOTIDE SEQUENCE [LARGE SCALE GENOMIC DNA]</scope>
    <source>
        <strain evidence="11 14">LEV6574</strain>
        <strain evidence="12 13">MB42</strain>
    </source>
</reference>
<evidence type="ECO:0000313" key="13">
    <source>
        <dbReference type="Proteomes" id="UP000317494"/>
    </source>
</evidence>
<dbReference type="PANTHER" id="PTHR14594">
    <property type="entry name" value="CENTROSOMAL PROTEIN OF 70 KDA"/>
    <property type="match status" value="1"/>
</dbReference>
<evidence type="ECO:0000256" key="6">
    <source>
        <dbReference type="ARBA" id="ARBA00023054"/>
    </source>
</evidence>
<keyword evidence="4" id="KW-0963">Cytoplasm</keyword>
<evidence type="ECO:0000256" key="2">
    <source>
        <dbReference type="ARBA" id="ARBA00011832"/>
    </source>
</evidence>
<organism evidence="12 13">
    <name type="scientific">Synchytrium endobioticum</name>
    <dbReference type="NCBI Taxonomy" id="286115"/>
    <lineage>
        <taxon>Eukaryota</taxon>
        <taxon>Fungi</taxon>
        <taxon>Fungi incertae sedis</taxon>
        <taxon>Chytridiomycota</taxon>
        <taxon>Chytridiomycota incertae sedis</taxon>
        <taxon>Chytridiomycetes</taxon>
        <taxon>Synchytriales</taxon>
        <taxon>Synchytriaceae</taxon>
        <taxon>Synchytrium</taxon>
    </lineage>
</organism>
<evidence type="ECO:0000256" key="5">
    <source>
        <dbReference type="ARBA" id="ARBA00022803"/>
    </source>
</evidence>
<feature type="compositionally biased region" description="Polar residues" evidence="10">
    <location>
        <begin position="104"/>
        <end position="117"/>
    </location>
</feature>
<dbReference type="GO" id="GO:0060271">
    <property type="term" value="P:cilium assembly"/>
    <property type="evidence" value="ECO:0007669"/>
    <property type="project" value="InterPro"/>
</dbReference>
<comment type="function">
    <text evidence="8">Plays a role in the organization of both preexisting and nascent microtubules in interphase cells. During mitosis, required for the organization and orientation of the mitotic spindle.</text>
</comment>
<feature type="compositionally biased region" description="Polar residues" evidence="10">
    <location>
        <begin position="257"/>
        <end position="270"/>
    </location>
</feature>
<gene>
    <name evidence="11" type="ORF">SeLEV6574_g06368</name>
    <name evidence="12" type="ORF">SeMB42_g03832</name>
</gene>
<feature type="region of interest" description="Disordered" evidence="10">
    <location>
        <begin position="257"/>
        <end position="302"/>
    </location>
</feature>
<sequence length="939" mass="104032">MAAALRAGPAQNIPHGTVACMAADDRMESRNYQQSPATSVANTSKSSASLLHDKDVSAFVQYLLDGSGSERNVDYAQIRCALDQARISPKTPRPFHASDIPPTATASGAVSPTSEVSPCSGPRASTRFKDRSTYASARESMADPRARTSHMLPPTSQAHANGSIATTSNLMLAARQAIDEEVEFRKSRRTNDPSAADESDLHLPAMNGHNLISTPRPRSADLRAASSSNHSKHLQTRQADPDAPFIDTANAFTNAVFGNTNGAGSPTTMKSFGGHHHKPEPQTISPSSAPSSRASQVPQPNSLAPASKALLDIGLPPLHPCLLYAPTIQYPSSSPLSEKQQDAIKEIINGLLGDFERKDQVVQKLLTRLNDAEVMSQKWEDRAWFTEQKRMEDMGTDTDFIEALKGQVRRKSDETTKFAIELASARSELEELRGEAITWKRRLTNAQDDNGSLRLEIESMKEQAEKTRQRNERTFAAITSQYRRDPMKSGLDRLTLDVIDVYERKLLALQEENAALRASPSRRVPEETEQRLADISNEISRKGHSTPALDTQVANDEAFLRLETAMSEQITELKAQLAQARGALTDARRDNDILRLKMLSMKNFSASVQMDSEIDSPKSSTRALIKRHKQAWKLKLYKIDAMAIDECRDLLKDVCVKLNINNVDRLLAAIGTINRVMRLVPQMQKFIENVDELVWRAQEKVNCHSTHPRKLTDTLAHLERWGTAIGDIDVLRDFRKRVLSHLHISESPQSTMQTIELLQRMSNAGGRHADEPSSEQLIKHFRDLFEVDVQQDVFTRINELYVFTAEVTKGLRNLAEALRAPSTLSPGSLLGRAVEAVHSLIELSQSIRSGATSPANITFMSAQNNTNGPVAMDHETQRSGEFKLQSSTINEEDADNQAAVEQDREEDDEEIYQDAGDAWKPLSSTLSGLERLLGRTGTF</sequence>
<dbReference type="GO" id="GO:0043015">
    <property type="term" value="F:gamma-tubulin binding"/>
    <property type="evidence" value="ECO:0007669"/>
    <property type="project" value="InterPro"/>
</dbReference>
<dbReference type="PANTHER" id="PTHR14594:SF1">
    <property type="entry name" value="CENTROSOMAL PROTEIN OF 70 KDA"/>
    <property type="match status" value="1"/>
</dbReference>
<keyword evidence="5" id="KW-0802">TPR repeat</keyword>
<dbReference type="InterPro" id="IPR037692">
    <property type="entry name" value="CEP70"/>
</dbReference>
<feature type="region of interest" description="Disordered" evidence="10">
    <location>
        <begin position="184"/>
        <end position="240"/>
    </location>
</feature>
<dbReference type="GO" id="GO:0070507">
    <property type="term" value="P:regulation of microtubule cytoskeleton organization"/>
    <property type="evidence" value="ECO:0007669"/>
    <property type="project" value="InterPro"/>
</dbReference>
<dbReference type="VEuPathDB" id="FungiDB:SeMB42_g03832"/>
<keyword evidence="7" id="KW-0206">Cytoskeleton</keyword>
<name>A0A507D402_9FUNG</name>
<dbReference type="EMBL" id="QEAM01000356">
    <property type="protein sequence ID" value="TPX40861.1"/>
    <property type="molecule type" value="Genomic_DNA"/>
</dbReference>
<keyword evidence="6 9" id="KW-0175">Coiled coil</keyword>
<protein>
    <recommendedName>
        <fullName evidence="3">Centrosomal protein of 70 kDa</fullName>
    </recommendedName>
</protein>
<evidence type="ECO:0000256" key="9">
    <source>
        <dbReference type="SAM" id="Coils"/>
    </source>
</evidence>
<evidence type="ECO:0000256" key="10">
    <source>
        <dbReference type="SAM" id="MobiDB-lite"/>
    </source>
</evidence>
<dbReference type="OrthoDB" id="2020926at2759"/>
<evidence type="ECO:0000256" key="4">
    <source>
        <dbReference type="ARBA" id="ARBA00022490"/>
    </source>
</evidence>
<dbReference type="Proteomes" id="UP000317494">
    <property type="component" value="Unassembled WGS sequence"/>
</dbReference>
<dbReference type="STRING" id="286115.A0A507D402"/>
<evidence type="ECO:0000256" key="7">
    <source>
        <dbReference type="ARBA" id="ARBA00023212"/>
    </source>
</evidence>
<dbReference type="AlphaFoldDB" id="A0A507D402"/>
<dbReference type="PROSITE" id="PS51257">
    <property type="entry name" value="PROKAR_LIPOPROTEIN"/>
    <property type="match status" value="1"/>
</dbReference>
<evidence type="ECO:0000256" key="1">
    <source>
        <dbReference type="ARBA" id="ARBA00004300"/>
    </source>
</evidence>
<comment type="subcellular location">
    <subcellularLocation>
        <location evidence="1">Cytoplasm</location>
        <location evidence="1">Cytoskeleton</location>
        <location evidence="1">Microtubule organizing center</location>
        <location evidence="1">Centrosome</location>
    </subcellularLocation>
</comment>
<evidence type="ECO:0000256" key="3">
    <source>
        <dbReference type="ARBA" id="ARBA00018408"/>
    </source>
</evidence>
<dbReference type="GO" id="GO:0005815">
    <property type="term" value="C:microtubule organizing center"/>
    <property type="evidence" value="ECO:0007669"/>
    <property type="project" value="TreeGrafter"/>
</dbReference>
<dbReference type="EMBL" id="QEAN01000144">
    <property type="protein sequence ID" value="TPX46015.1"/>
    <property type="molecule type" value="Genomic_DNA"/>
</dbReference>
<feature type="region of interest" description="Disordered" evidence="10">
    <location>
        <begin position="891"/>
        <end position="910"/>
    </location>
</feature>
<feature type="region of interest" description="Disordered" evidence="10">
    <location>
        <begin position="90"/>
        <end position="163"/>
    </location>
</feature>
<evidence type="ECO:0000256" key="8">
    <source>
        <dbReference type="ARBA" id="ARBA00025273"/>
    </source>
</evidence>
<keyword evidence="13" id="KW-1185">Reference proteome</keyword>
<feature type="coiled-coil region" evidence="9">
    <location>
        <begin position="422"/>
        <end position="519"/>
    </location>
</feature>
<evidence type="ECO:0000313" key="11">
    <source>
        <dbReference type="EMBL" id="TPX40861.1"/>
    </source>
</evidence>
<comment type="subunit">
    <text evidence="2">Directly interacts with tubulin-gamma; this interaction determines centrosomal localization.</text>
</comment>
<feature type="compositionally biased region" description="Polar residues" evidence="10">
    <location>
        <begin position="154"/>
        <end position="163"/>
    </location>
</feature>